<sequence length="153" mass="17282">MEDNNISRLPQEEEEEEEEYVLMNLDAVTDQVHIPPNAPYILSGLDTLNPILTIDEKIKLIGEYEETIGTCLVFTESDATPVLHQETGPSETNLISGTCIVDNKQTLAKQVKPMTRLHKILKFRLLQEADIIMDKQTNEVNDSTDKQTKIVSD</sequence>
<feature type="domain" description="Transcription factor TFIIIC triple barrel" evidence="1">
    <location>
        <begin position="15"/>
        <end position="125"/>
    </location>
</feature>
<proteinExistence type="predicted"/>
<dbReference type="Proteomes" id="UP001630127">
    <property type="component" value="Unassembled WGS sequence"/>
</dbReference>
<comment type="caution">
    <text evidence="2">The sequence shown here is derived from an EMBL/GenBank/DDBJ whole genome shotgun (WGS) entry which is preliminary data.</text>
</comment>
<dbReference type="PANTHER" id="PTHR21860:SF2">
    <property type="entry name" value="GENERAL TRANSCRIPTION FACTOR 3C POLYPEPTIDE 6"/>
    <property type="match status" value="1"/>
</dbReference>
<dbReference type="AlphaFoldDB" id="A0ABD2YMM3"/>
<dbReference type="PANTHER" id="PTHR21860">
    <property type="entry name" value="TRANSCRIPTION INITIATION FACTOR IIIC TFIIIC , POLYPEPTIDE 6-RELATED"/>
    <property type="match status" value="1"/>
</dbReference>
<dbReference type="FunFam" id="2.60.40.4370:FF:000002">
    <property type="entry name" value="Transcription factor TFIIIC, tau55-related protein"/>
    <property type="match status" value="1"/>
</dbReference>
<dbReference type="Gene3D" id="2.60.40.4370">
    <property type="match status" value="1"/>
</dbReference>
<dbReference type="EMBL" id="JBJUIK010000012">
    <property type="protein sequence ID" value="KAL3508649.1"/>
    <property type="molecule type" value="Genomic_DNA"/>
</dbReference>
<dbReference type="Pfam" id="PF10419">
    <property type="entry name" value="TFIIIC_sub6"/>
    <property type="match status" value="1"/>
</dbReference>
<evidence type="ECO:0000259" key="1">
    <source>
        <dbReference type="Pfam" id="PF10419"/>
    </source>
</evidence>
<keyword evidence="3" id="KW-1185">Reference proteome</keyword>
<reference evidence="2 3" key="1">
    <citation type="submission" date="2024-11" db="EMBL/GenBank/DDBJ databases">
        <title>A near-complete genome assembly of Cinchona calisaya.</title>
        <authorList>
            <person name="Lian D.C."/>
            <person name="Zhao X.W."/>
            <person name="Wei L."/>
        </authorList>
    </citation>
    <scope>NUCLEOTIDE SEQUENCE [LARGE SCALE GENOMIC DNA]</scope>
    <source>
        <tissue evidence="2">Nenye</tissue>
    </source>
</reference>
<dbReference type="InterPro" id="IPR019481">
    <property type="entry name" value="TFIIIC_triple_barrel"/>
</dbReference>
<protein>
    <recommendedName>
        <fullName evidence="1">Transcription factor TFIIIC triple barrel domain-containing protein</fullName>
    </recommendedName>
</protein>
<gene>
    <name evidence="2" type="ORF">ACH5RR_028050</name>
</gene>
<organism evidence="2 3">
    <name type="scientific">Cinchona calisaya</name>
    <dbReference type="NCBI Taxonomy" id="153742"/>
    <lineage>
        <taxon>Eukaryota</taxon>
        <taxon>Viridiplantae</taxon>
        <taxon>Streptophyta</taxon>
        <taxon>Embryophyta</taxon>
        <taxon>Tracheophyta</taxon>
        <taxon>Spermatophyta</taxon>
        <taxon>Magnoliopsida</taxon>
        <taxon>eudicotyledons</taxon>
        <taxon>Gunneridae</taxon>
        <taxon>Pentapetalae</taxon>
        <taxon>asterids</taxon>
        <taxon>lamiids</taxon>
        <taxon>Gentianales</taxon>
        <taxon>Rubiaceae</taxon>
        <taxon>Cinchonoideae</taxon>
        <taxon>Cinchoneae</taxon>
        <taxon>Cinchona</taxon>
    </lineage>
</organism>
<dbReference type="InterPro" id="IPR042771">
    <property type="entry name" value="GTF3C6-like"/>
</dbReference>
<accession>A0ABD2YMM3</accession>
<name>A0ABD2YMM3_9GENT</name>
<evidence type="ECO:0000313" key="3">
    <source>
        <dbReference type="Proteomes" id="UP001630127"/>
    </source>
</evidence>
<evidence type="ECO:0000313" key="2">
    <source>
        <dbReference type="EMBL" id="KAL3508649.1"/>
    </source>
</evidence>